<protein>
    <recommendedName>
        <fullName evidence="3">Flagellin</fullName>
    </recommendedName>
</protein>
<proteinExistence type="inferred from homology"/>
<reference evidence="6" key="1">
    <citation type="submission" date="2023-01" db="EMBL/GenBank/DDBJ databases">
        <title>The genome sequence of Kordiimonadaceae bacterium 6D33.</title>
        <authorList>
            <person name="Liu Y."/>
        </authorList>
    </citation>
    <scope>NUCLEOTIDE SEQUENCE</scope>
    <source>
        <strain evidence="6">6D33</strain>
    </source>
</reference>
<feature type="domain" description="Flagellin N-terminal" evidence="4">
    <location>
        <begin position="5"/>
        <end position="136"/>
    </location>
</feature>
<dbReference type="InterPro" id="IPR001492">
    <property type="entry name" value="Flagellin"/>
</dbReference>
<evidence type="ECO:0000256" key="1">
    <source>
        <dbReference type="ARBA" id="ARBA00005709"/>
    </source>
</evidence>
<keyword evidence="6" id="KW-0282">Flagellum</keyword>
<dbReference type="Pfam" id="PF00669">
    <property type="entry name" value="Flagellin_N"/>
    <property type="match status" value="1"/>
</dbReference>
<comment type="subcellular location">
    <subcellularLocation>
        <location evidence="3">Secreted</location>
    </subcellularLocation>
    <subcellularLocation>
        <location evidence="3">Bacterial flagellum</location>
    </subcellularLocation>
</comment>
<comment type="similarity">
    <text evidence="1 3">Belongs to the bacterial flagellin family.</text>
</comment>
<dbReference type="EMBL" id="CP116805">
    <property type="protein sequence ID" value="WCL53673.1"/>
    <property type="molecule type" value="Genomic_DNA"/>
</dbReference>
<dbReference type="GO" id="GO:0009288">
    <property type="term" value="C:bacterial-type flagellum"/>
    <property type="evidence" value="ECO:0007669"/>
    <property type="project" value="UniProtKB-SubCell"/>
</dbReference>
<dbReference type="Proteomes" id="UP001217500">
    <property type="component" value="Chromosome"/>
</dbReference>
<dbReference type="InterPro" id="IPR046358">
    <property type="entry name" value="Flagellin_C"/>
</dbReference>
<accession>A0AAE9XUB5</accession>
<evidence type="ECO:0000313" key="7">
    <source>
        <dbReference type="Proteomes" id="UP001217500"/>
    </source>
</evidence>
<dbReference type="GO" id="GO:0005576">
    <property type="term" value="C:extracellular region"/>
    <property type="evidence" value="ECO:0007669"/>
    <property type="project" value="UniProtKB-SubCell"/>
</dbReference>
<evidence type="ECO:0000256" key="3">
    <source>
        <dbReference type="RuleBase" id="RU362073"/>
    </source>
</evidence>
<keyword evidence="7" id="KW-1185">Reference proteome</keyword>
<evidence type="ECO:0000259" key="5">
    <source>
        <dbReference type="Pfam" id="PF00700"/>
    </source>
</evidence>
<keyword evidence="6" id="KW-0969">Cilium</keyword>
<dbReference type="InterPro" id="IPR001029">
    <property type="entry name" value="Flagellin_N"/>
</dbReference>
<keyword evidence="3" id="KW-0964">Secreted</keyword>
<comment type="function">
    <text evidence="3">Flagellin is the subunit protein which polymerizes to form the filaments of bacterial flagella.</text>
</comment>
<name>A0AAE9XUB5_9PROT</name>
<evidence type="ECO:0000256" key="2">
    <source>
        <dbReference type="ARBA" id="ARBA00023143"/>
    </source>
</evidence>
<dbReference type="PANTHER" id="PTHR42792:SF2">
    <property type="entry name" value="FLAGELLIN"/>
    <property type="match status" value="1"/>
</dbReference>
<dbReference type="PRINTS" id="PR00207">
    <property type="entry name" value="FLAGELLIN"/>
</dbReference>
<dbReference type="AlphaFoldDB" id="A0AAE9XUB5"/>
<keyword evidence="2 3" id="KW-0975">Bacterial flagellum</keyword>
<dbReference type="RefSeq" id="WP_289503196.1">
    <property type="nucleotide sequence ID" value="NZ_CP116805.1"/>
</dbReference>
<sequence>MAFSVNTNPSALLALQMLSKTNARLEVLQRQIATGLKVSSAKDNAAVFAIAQRMRGEVAGLNAARGSIDRALSEVDVALAAGEAISDLMIEMKELVVAAKDPGLDSASRKSLNDEFIQLRDQINSIANNATFNGRNAVKNGGNSIQAITDSTGSAANVITIAAQDFSLEGNTVNLLSLTSNISSIEGAGSVQALLETSLDNVNEALSKLGAGAKRLEIQKEFTGKLQDSINVGIGNLVDADMARVSAEYNALLVRQQLGLQALAIANQGPQLILALFR</sequence>
<gene>
    <name evidence="6" type="ORF">PH603_14125</name>
</gene>
<keyword evidence="6" id="KW-0966">Cell projection</keyword>
<dbReference type="PANTHER" id="PTHR42792">
    <property type="entry name" value="FLAGELLIN"/>
    <property type="match status" value="1"/>
</dbReference>
<dbReference type="SUPFAM" id="SSF64518">
    <property type="entry name" value="Phase 1 flagellin"/>
    <property type="match status" value="1"/>
</dbReference>
<dbReference type="GO" id="GO:0005198">
    <property type="term" value="F:structural molecule activity"/>
    <property type="evidence" value="ECO:0007669"/>
    <property type="project" value="UniProtKB-UniRule"/>
</dbReference>
<dbReference type="Pfam" id="PF00700">
    <property type="entry name" value="Flagellin_C"/>
    <property type="match status" value="1"/>
</dbReference>
<organism evidence="6 7">
    <name type="scientific">Gimibacter soli</name>
    <dbReference type="NCBI Taxonomy" id="3024400"/>
    <lineage>
        <taxon>Bacteria</taxon>
        <taxon>Pseudomonadati</taxon>
        <taxon>Pseudomonadota</taxon>
        <taxon>Alphaproteobacteria</taxon>
        <taxon>Kordiimonadales</taxon>
        <taxon>Temperatibacteraceae</taxon>
        <taxon>Gimibacter</taxon>
    </lineage>
</organism>
<feature type="domain" description="Flagellin C-terminal" evidence="5">
    <location>
        <begin position="195"/>
        <end position="277"/>
    </location>
</feature>
<evidence type="ECO:0000313" key="6">
    <source>
        <dbReference type="EMBL" id="WCL53673.1"/>
    </source>
</evidence>
<dbReference type="Gene3D" id="1.20.1330.10">
    <property type="entry name" value="f41 fragment of flagellin, N-terminal domain"/>
    <property type="match status" value="1"/>
</dbReference>
<dbReference type="KEGG" id="gso:PH603_14125"/>
<evidence type="ECO:0000259" key="4">
    <source>
        <dbReference type="Pfam" id="PF00669"/>
    </source>
</evidence>